<dbReference type="EC" id="7.1.1.2" evidence="4"/>
<feature type="transmembrane region" description="Helical" evidence="19">
    <location>
        <begin position="165"/>
        <end position="182"/>
    </location>
</feature>
<keyword evidence="12 19" id="KW-1133">Transmembrane helix</keyword>
<evidence type="ECO:0000256" key="11">
    <source>
        <dbReference type="ARBA" id="ARBA00022982"/>
    </source>
</evidence>
<reference evidence="21" key="1">
    <citation type="submission" date="2020-10" db="EMBL/GenBank/DDBJ databases">
        <authorList>
            <person name="Lv S."/>
        </authorList>
    </citation>
    <scope>NUCLEOTIDE SEQUENCE</scope>
</reference>
<comment type="similarity">
    <text evidence="3">Belongs to the complex I subunit 2 family.</text>
</comment>
<gene>
    <name evidence="21" type="primary">nad2</name>
</gene>
<evidence type="ECO:0000256" key="1">
    <source>
        <dbReference type="ARBA" id="ARBA00003257"/>
    </source>
</evidence>
<dbReference type="InterPro" id="IPR050175">
    <property type="entry name" value="Complex_I_Subunit_2"/>
</dbReference>
<organism evidence="21">
    <name type="scientific">Nisia fuliginosa</name>
    <dbReference type="NCBI Taxonomy" id="2743077"/>
    <lineage>
        <taxon>Eukaryota</taxon>
        <taxon>Metazoa</taxon>
        <taxon>Ecdysozoa</taxon>
        <taxon>Arthropoda</taxon>
        <taxon>Hexapoda</taxon>
        <taxon>Insecta</taxon>
        <taxon>Pterygota</taxon>
        <taxon>Neoptera</taxon>
        <taxon>Paraneoptera</taxon>
        <taxon>Hemiptera</taxon>
        <taxon>Auchenorrhyncha</taxon>
        <taxon>Fulgoroidea</taxon>
        <taxon>Meenoplidae</taxon>
        <taxon>Kermesiinae</taxon>
        <taxon>Nisia</taxon>
    </lineage>
</organism>
<feature type="domain" description="NADH:quinone oxidoreductase/Mrp antiporter transmembrane" evidence="20">
    <location>
        <begin position="24"/>
        <end position="270"/>
    </location>
</feature>
<dbReference type="AlphaFoldDB" id="A0A8A4JFQ8"/>
<evidence type="ECO:0000256" key="9">
    <source>
        <dbReference type="ARBA" id="ARBA00022792"/>
    </source>
</evidence>
<feature type="transmembrane region" description="Helical" evidence="19">
    <location>
        <begin position="302"/>
        <end position="320"/>
    </location>
</feature>
<dbReference type="GO" id="GO:0008137">
    <property type="term" value="F:NADH dehydrogenase (ubiquinone) activity"/>
    <property type="evidence" value="ECO:0007669"/>
    <property type="project" value="UniProtKB-EC"/>
</dbReference>
<evidence type="ECO:0000256" key="10">
    <source>
        <dbReference type="ARBA" id="ARBA00022967"/>
    </source>
</evidence>
<feature type="transmembrane region" description="Helical" evidence="19">
    <location>
        <begin position="226"/>
        <end position="245"/>
    </location>
</feature>
<dbReference type="GO" id="GO:0006120">
    <property type="term" value="P:mitochondrial electron transport, NADH to ubiquinone"/>
    <property type="evidence" value="ECO:0007669"/>
    <property type="project" value="TreeGrafter"/>
</dbReference>
<keyword evidence="9" id="KW-0999">Mitochondrion inner membrane</keyword>
<protein>
    <recommendedName>
        <fullName evidence="5">NADH-ubiquinone oxidoreductase chain 2</fullName>
        <ecNumber evidence="4">7.1.1.2</ecNumber>
    </recommendedName>
    <alternativeName>
        <fullName evidence="17">NADH dehydrogenase subunit 2</fullName>
    </alternativeName>
</protein>
<evidence type="ECO:0000256" key="12">
    <source>
        <dbReference type="ARBA" id="ARBA00022989"/>
    </source>
</evidence>
<feature type="transmembrane region" description="Helical" evidence="19">
    <location>
        <begin position="85"/>
        <end position="109"/>
    </location>
</feature>
<evidence type="ECO:0000313" key="21">
    <source>
        <dbReference type="EMBL" id="QTC32044.1"/>
    </source>
</evidence>
<name>A0A8A4JFQ8_9HEMI</name>
<evidence type="ECO:0000256" key="3">
    <source>
        <dbReference type="ARBA" id="ARBA00007012"/>
    </source>
</evidence>
<dbReference type="GO" id="GO:0005743">
    <property type="term" value="C:mitochondrial inner membrane"/>
    <property type="evidence" value="ECO:0007669"/>
    <property type="project" value="UniProtKB-SubCell"/>
</dbReference>
<evidence type="ECO:0000256" key="15">
    <source>
        <dbReference type="ARBA" id="ARBA00023128"/>
    </source>
</evidence>
<evidence type="ECO:0000256" key="7">
    <source>
        <dbReference type="ARBA" id="ARBA00022660"/>
    </source>
</evidence>
<feature type="transmembrane region" description="Helical" evidence="19">
    <location>
        <begin position="54"/>
        <end position="73"/>
    </location>
</feature>
<feature type="transmembrane region" description="Helical" evidence="19">
    <location>
        <begin position="188"/>
        <end position="206"/>
    </location>
</feature>
<dbReference type="PANTHER" id="PTHR46552">
    <property type="entry name" value="NADH-UBIQUINONE OXIDOREDUCTASE CHAIN 2"/>
    <property type="match status" value="1"/>
</dbReference>
<keyword evidence="15 21" id="KW-0496">Mitochondrion</keyword>
<keyword evidence="13" id="KW-0520">NAD</keyword>
<accession>A0A8A4JFQ8</accession>
<feature type="transmembrane region" description="Helical" evidence="19">
    <location>
        <begin position="129"/>
        <end position="153"/>
    </location>
</feature>
<evidence type="ECO:0000256" key="16">
    <source>
        <dbReference type="ARBA" id="ARBA00023136"/>
    </source>
</evidence>
<comment type="subcellular location">
    <subcellularLocation>
        <location evidence="2">Mitochondrion inner membrane</location>
        <topology evidence="2">Multi-pass membrane protein</topology>
    </subcellularLocation>
</comment>
<proteinExistence type="inferred from homology"/>
<evidence type="ECO:0000259" key="20">
    <source>
        <dbReference type="Pfam" id="PF00361"/>
    </source>
</evidence>
<dbReference type="PANTHER" id="PTHR46552:SF1">
    <property type="entry name" value="NADH-UBIQUINONE OXIDOREDUCTASE CHAIN 2"/>
    <property type="match status" value="1"/>
</dbReference>
<evidence type="ECO:0000256" key="14">
    <source>
        <dbReference type="ARBA" id="ARBA00023075"/>
    </source>
</evidence>
<keyword evidence="16 19" id="KW-0472">Membrane</keyword>
<geneLocation type="mitochondrion" evidence="21"/>
<keyword evidence="7" id="KW-0679">Respiratory chain</keyword>
<dbReference type="Pfam" id="PF00361">
    <property type="entry name" value="Proton_antipo_M"/>
    <property type="match status" value="1"/>
</dbReference>
<evidence type="ECO:0000256" key="19">
    <source>
        <dbReference type="SAM" id="Phobius"/>
    </source>
</evidence>
<dbReference type="InterPro" id="IPR001750">
    <property type="entry name" value="ND/Mrp_TM"/>
</dbReference>
<feature type="transmembrane region" description="Helical" evidence="19">
    <location>
        <begin position="12"/>
        <end position="34"/>
    </location>
</feature>
<keyword evidence="8 19" id="KW-0812">Transmembrane</keyword>
<keyword evidence="11" id="KW-0249">Electron transport</keyword>
<dbReference type="EMBL" id="MW192046">
    <property type="protein sequence ID" value="QTC32044.1"/>
    <property type="molecule type" value="Genomic_DNA"/>
</dbReference>
<feature type="transmembrane region" description="Helical" evidence="19">
    <location>
        <begin position="257"/>
        <end position="281"/>
    </location>
</feature>
<evidence type="ECO:0000256" key="8">
    <source>
        <dbReference type="ARBA" id="ARBA00022692"/>
    </source>
</evidence>
<keyword evidence="6" id="KW-0813">Transport</keyword>
<evidence type="ECO:0000256" key="5">
    <source>
        <dbReference type="ARBA" id="ARBA00021008"/>
    </source>
</evidence>
<evidence type="ECO:0000256" key="2">
    <source>
        <dbReference type="ARBA" id="ARBA00004448"/>
    </source>
</evidence>
<evidence type="ECO:0000256" key="6">
    <source>
        <dbReference type="ARBA" id="ARBA00022448"/>
    </source>
</evidence>
<evidence type="ECO:0000256" key="18">
    <source>
        <dbReference type="ARBA" id="ARBA00049551"/>
    </source>
</evidence>
<comment type="function">
    <text evidence="1">Core subunit of the mitochondrial membrane respiratory chain NADH dehydrogenase (Complex I) that is believed to belong to the minimal assembly required for catalysis. Complex I functions in the transfer of electrons from NADH to the respiratory chain. The immediate electron acceptor for the enzyme is believed to be ubiquinone.</text>
</comment>
<evidence type="ECO:0000256" key="13">
    <source>
        <dbReference type="ARBA" id="ARBA00023027"/>
    </source>
</evidence>
<keyword evidence="10" id="KW-1278">Translocase</keyword>
<evidence type="ECO:0000256" key="4">
    <source>
        <dbReference type="ARBA" id="ARBA00012944"/>
    </source>
</evidence>
<comment type="catalytic activity">
    <reaction evidence="18">
        <text>a ubiquinone + NADH + 5 H(+)(in) = a ubiquinol + NAD(+) + 4 H(+)(out)</text>
        <dbReference type="Rhea" id="RHEA:29091"/>
        <dbReference type="Rhea" id="RHEA-COMP:9565"/>
        <dbReference type="Rhea" id="RHEA-COMP:9566"/>
        <dbReference type="ChEBI" id="CHEBI:15378"/>
        <dbReference type="ChEBI" id="CHEBI:16389"/>
        <dbReference type="ChEBI" id="CHEBI:17976"/>
        <dbReference type="ChEBI" id="CHEBI:57540"/>
        <dbReference type="ChEBI" id="CHEBI:57945"/>
        <dbReference type="EC" id="7.1.1.2"/>
    </reaction>
</comment>
<evidence type="ECO:0000256" key="17">
    <source>
        <dbReference type="ARBA" id="ARBA00031028"/>
    </source>
</evidence>
<keyword evidence="14" id="KW-0830">Ubiquinone</keyword>
<sequence length="322" mass="37842">MKFNSQNFLTLNILFSSSLMILSSSNWMFSWMMMELSFMTFLPLMTQSPKISYQMMKFFIIQSMSSSLMLFMMTMENIYPNKINLMIMLISFLMKMGIAPLSFWMPMMFSFMNLYSCLLMSTIQKIGPMILMSQFIPFSMLKPSIMLSLLIGSISSMKQNKFKKFIAFISISSMAWMILSIYMSKLIFIKFMFIYYITNLFLIKILMQNNIISINQMWYKSLSMKIYIQSFMLSIMGMPPMLGFLPKWMILKNFTFLMGSMSLFLVLTSFMQSISFMKMSINNIILSSSSLKTTNKIMKEKVYSLFMIWTMIYLPILSLLNL</sequence>